<dbReference type="GO" id="GO:0008381">
    <property type="term" value="F:mechanosensitive monoatomic ion channel activity"/>
    <property type="evidence" value="ECO:0007669"/>
    <property type="project" value="TreeGrafter"/>
</dbReference>
<keyword evidence="4 5" id="KW-0472">Membrane</keyword>
<reference evidence="7" key="1">
    <citation type="submission" date="2018-06" db="EMBL/GenBank/DDBJ databases">
        <title>Complete genome sequences of Mycoplasma anatis, M. anseris and M. cloacale type strains.</title>
        <authorList>
            <person name="Grozner D."/>
            <person name="Forro B."/>
            <person name="Sulyok K.M."/>
            <person name="Marton S."/>
            <person name="Kreizinger Z."/>
            <person name="Banyai K."/>
            <person name="Gyuranecz M."/>
        </authorList>
    </citation>
    <scope>NUCLEOTIDE SEQUENCE [LARGE SCALE GENOMIC DNA]</scope>
    <source>
        <strain evidence="7">ATCC 49234</strain>
    </source>
</reference>
<sequence>MTKKELEHKKHYFKNAASDAKKVISRGNMFMLAIGILLGGAFGAVVNSLANDVIMQAISSIYGGNADLDKWIVHNMKIGKFLAALINFLVVAIFVFVTLFLIYAIKNIHDYRKHKNDPITPEPTPVPTNEELILAELKKMNEQLAKNSSHMVEGK</sequence>
<name>A0A2Z4NDQ0_9BACT</name>
<dbReference type="AlphaFoldDB" id="A0A2Z4NDQ0"/>
<comment type="subcellular location">
    <subcellularLocation>
        <location evidence="1">Membrane</location>
        <topology evidence="1">Multi-pass membrane protein</topology>
    </subcellularLocation>
</comment>
<evidence type="ECO:0000256" key="1">
    <source>
        <dbReference type="ARBA" id="ARBA00004141"/>
    </source>
</evidence>
<dbReference type="KEGG" id="mane:DP065_02695"/>
<evidence type="ECO:0000256" key="5">
    <source>
        <dbReference type="SAM" id="Phobius"/>
    </source>
</evidence>
<feature type="transmembrane region" description="Helical" evidence="5">
    <location>
        <begin position="81"/>
        <end position="105"/>
    </location>
</feature>
<dbReference type="EMBL" id="CP030140">
    <property type="protein sequence ID" value="AWX69638.1"/>
    <property type="molecule type" value="Genomic_DNA"/>
</dbReference>
<dbReference type="Pfam" id="PF01741">
    <property type="entry name" value="MscL"/>
    <property type="match status" value="1"/>
</dbReference>
<keyword evidence="3 5" id="KW-1133">Transmembrane helix</keyword>
<evidence type="ECO:0000256" key="3">
    <source>
        <dbReference type="ARBA" id="ARBA00022989"/>
    </source>
</evidence>
<evidence type="ECO:0000256" key="4">
    <source>
        <dbReference type="ARBA" id="ARBA00023136"/>
    </source>
</evidence>
<gene>
    <name evidence="6" type="ORF">DP065_02695</name>
</gene>
<dbReference type="SUPFAM" id="SSF81330">
    <property type="entry name" value="Gated mechanosensitive channel"/>
    <property type="match status" value="1"/>
</dbReference>
<dbReference type="InterPro" id="IPR036019">
    <property type="entry name" value="MscL_channel"/>
</dbReference>
<proteinExistence type="predicted"/>
<dbReference type="PANTHER" id="PTHR30266">
    <property type="entry name" value="MECHANOSENSITIVE CHANNEL MSCL"/>
    <property type="match status" value="1"/>
</dbReference>
<feature type="transmembrane region" description="Helical" evidence="5">
    <location>
        <begin position="30"/>
        <end position="50"/>
    </location>
</feature>
<accession>A0A2Z4NDQ0</accession>
<keyword evidence="2 5" id="KW-0812">Transmembrane</keyword>
<evidence type="ECO:0000256" key="2">
    <source>
        <dbReference type="ARBA" id="ARBA00022692"/>
    </source>
</evidence>
<dbReference type="RefSeq" id="WP_052169630.1">
    <property type="nucleotide sequence ID" value="NZ_CP030140.1"/>
</dbReference>
<dbReference type="PANTHER" id="PTHR30266:SF2">
    <property type="entry name" value="LARGE-CONDUCTANCE MECHANOSENSITIVE CHANNEL"/>
    <property type="match status" value="1"/>
</dbReference>
<dbReference type="Gene3D" id="1.10.1200.120">
    <property type="entry name" value="Large-conductance mechanosensitive channel, MscL, domain 1"/>
    <property type="match status" value="1"/>
</dbReference>
<evidence type="ECO:0000313" key="7">
    <source>
        <dbReference type="Proteomes" id="UP000250218"/>
    </source>
</evidence>
<dbReference type="GO" id="GO:0016020">
    <property type="term" value="C:membrane"/>
    <property type="evidence" value="ECO:0007669"/>
    <property type="project" value="UniProtKB-SubCell"/>
</dbReference>
<organism evidence="6 7">
    <name type="scientific">[Mycoplasma] anseris</name>
    <dbReference type="NCBI Taxonomy" id="92400"/>
    <lineage>
        <taxon>Bacteria</taxon>
        <taxon>Bacillati</taxon>
        <taxon>Mycoplasmatota</taxon>
        <taxon>Mycoplasmoidales</taxon>
        <taxon>Metamycoplasmataceae</taxon>
        <taxon>Metamycoplasma</taxon>
    </lineage>
</organism>
<keyword evidence="7" id="KW-1185">Reference proteome</keyword>
<dbReference type="Proteomes" id="UP000250218">
    <property type="component" value="Chromosome"/>
</dbReference>
<protein>
    <submittedName>
        <fullName evidence="6">MscL family protein</fullName>
    </submittedName>
</protein>
<evidence type="ECO:0000313" key="6">
    <source>
        <dbReference type="EMBL" id="AWX69638.1"/>
    </source>
</evidence>
<dbReference type="InterPro" id="IPR037673">
    <property type="entry name" value="MSC/AndL"/>
</dbReference>